<dbReference type="AlphaFoldDB" id="W6P575"/>
<dbReference type="Gene3D" id="2.60.40.1180">
    <property type="entry name" value="Golgi alpha-mannosidase II"/>
    <property type="match status" value="1"/>
</dbReference>
<organism evidence="15 16">
    <name type="scientific">Bacteroides xylanisolvens SD CC 1b</name>
    <dbReference type="NCBI Taxonomy" id="702447"/>
    <lineage>
        <taxon>Bacteria</taxon>
        <taxon>Pseudomonadati</taxon>
        <taxon>Bacteroidota</taxon>
        <taxon>Bacteroidia</taxon>
        <taxon>Bacteroidales</taxon>
        <taxon>Bacteroidaceae</taxon>
        <taxon>Bacteroides</taxon>
    </lineage>
</organism>
<proteinExistence type="inferred from homology"/>
<evidence type="ECO:0000256" key="10">
    <source>
        <dbReference type="PIRSR" id="PIRSR001084-2"/>
    </source>
</evidence>
<dbReference type="PIRSF" id="PIRSF001084">
    <property type="entry name" value="B-galactosidase"/>
    <property type="match status" value="1"/>
</dbReference>
<evidence type="ECO:0000256" key="4">
    <source>
        <dbReference type="ARBA" id="ARBA00022723"/>
    </source>
</evidence>
<feature type="binding site" evidence="10">
    <location>
        <position position="355"/>
    </location>
    <ligand>
        <name>substrate</name>
    </ligand>
</feature>
<dbReference type="SUPFAM" id="SSF51011">
    <property type="entry name" value="Glycosyl hydrolase domain"/>
    <property type="match status" value="1"/>
</dbReference>
<name>W6P575_9BACE</name>
<comment type="catalytic activity">
    <reaction evidence="1 8">
        <text>Hydrolysis of terminal non-reducing beta-D-galactose residues in beta-D-galactosides.</text>
        <dbReference type="EC" id="3.2.1.23"/>
    </reaction>
</comment>
<keyword evidence="6" id="KW-0862">Zinc</keyword>
<dbReference type="Gene3D" id="3.20.20.80">
    <property type="entry name" value="Glycosidases"/>
    <property type="match status" value="1"/>
</dbReference>
<evidence type="ECO:0000313" key="15">
    <source>
        <dbReference type="EMBL" id="CDM03192.1"/>
    </source>
</evidence>
<evidence type="ECO:0000259" key="14">
    <source>
        <dbReference type="Pfam" id="PF08533"/>
    </source>
</evidence>
<dbReference type="InterPro" id="IPR017853">
    <property type="entry name" value="GH"/>
</dbReference>
<dbReference type="Proteomes" id="UP000019380">
    <property type="component" value="Unassembled WGS sequence"/>
</dbReference>
<evidence type="ECO:0000256" key="11">
    <source>
        <dbReference type="SAM" id="SignalP"/>
    </source>
</evidence>
<dbReference type="GO" id="GO:0009341">
    <property type="term" value="C:beta-galactosidase complex"/>
    <property type="evidence" value="ECO:0007669"/>
    <property type="project" value="InterPro"/>
</dbReference>
<evidence type="ECO:0000259" key="12">
    <source>
        <dbReference type="Pfam" id="PF02449"/>
    </source>
</evidence>
<dbReference type="GO" id="GO:0004565">
    <property type="term" value="F:beta-galactosidase activity"/>
    <property type="evidence" value="ECO:0007669"/>
    <property type="project" value="UniProtKB-EC"/>
</dbReference>
<dbReference type="GO" id="GO:0006012">
    <property type="term" value="P:galactose metabolic process"/>
    <property type="evidence" value="ECO:0007669"/>
    <property type="project" value="InterPro"/>
</dbReference>
<dbReference type="Gene3D" id="3.40.50.880">
    <property type="match status" value="1"/>
</dbReference>
<dbReference type="InterPro" id="IPR013780">
    <property type="entry name" value="Glyco_hydro_b"/>
</dbReference>
<gene>
    <name evidence="15" type="ORF">BN890_7450</name>
</gene>
<feature type="active site" description="Nucleophile" evidence="9">
    <location>
        <position position="347"/>
    </location>
</feature>
<dbReference type="InterPro" id="IPR013738">
    <property type="entry name" value="Beta_galactosidase_Trimer"/>
</dbReference>
<feature type="domain" description="Glycoside hydrolase family 42 N-terminal" evidence="12">
    <location>
        <begin position="45"/>
        <end position="426"/>
    </location>
</feature>
<dbReference type="PANTHER" id="PTHR36447:SF2">
    <property type="entry name" value="BETA-GALACTOSIDASE YESZ"/>
    <property type="match status" value="1"/>
</dbReference>
<sequence length="710" mass="82145">MKLKIISMKKSLLVLALLFSLVSFAQSPVDKSFPPEELFALGSYYYPEQWDSSQWERDLKKMSEMGIKFTHFAEFAWAMMEPEEGKYDFEWLDRAVSLAEKYGLKVIMCTPTPTPPVWLSKKYPDILIQRDNGVSIQHGRRQHASWSSDRYRRYVENIVSRLAMRYGNHPAVIGWQIDNEPGHYGVVDYSENAQIKFRVWLQKKYGTIDKLNDTWGTSFWSETYQNFEQVRLPNQQEVPEKPNPHAMLDLNRFMADELAGFVNMQADILRRHIHKDQWITTNLIPVFNPVDPVRIDHTDFLTYTRYLVTGHNQGIGSQGFRMGIPEDLGFSNDQFRNRVGKTFGVMELQPGQVNWGVYNPQPLPGAVRMWVYHVFAGGGKFVCNYRFRQPLKGSEQYHYGMIMTDGVTLSPGGEEYVRITQEMKKLRAAYDKKSRMPKQLASRRIGLLFDMNNYWEMEFQRQTDQWRTMPHIHKYYNLLKSFAAPVDVISEKEDFSDYPFLIAPAYQLLDNNLVKRWTEYVKNGGHLILTCRTGQKDRDAKLWEAPLAAPIHQLAGINSLYYDHLPHSLYGKVDFGSEEYAWNNWADVLTPAAGTDVWAVYADQFYKGAASVIHRRLGKGTVTYIGTDTDDGKLEKEVVRRVYTEAGVPTEDLPYGVVKEWRDGFYIALNYTSDIQEIVIPDEAEVLIGSARLEPAGVVVWKEKSDNKYK</sequence>
<keyword evidence="7 8" id="KW-0326">Glycosidase</keyword>
<evidence type="ECO:0000259" key="13">
    <source>
        <dbReference type="Pfam" id="PF08532"/>
    </source>
</evidence>
<feature type="binding site" evidence="10">
    <location>
        <position position="179"/>
    </location>
    <ligand>
        <name>substrate</name>
    </ligand>
</feature>
<accession>W6P575</accession>
<dbReference type="Pfam" id="PF08533">
    <property type="entry name" value="Glyco_hydro_42C"/>
    <property type="match status" value="1"/>
</dbReference>
<evidence type="ECO:0000313" key="16">
    <source>
        <dbReference type="Proteomes" id="UP000019380"/>
    </source>
</evidence>
<reference evidence="15 16" key="1">
    <citation type="submission" date="2013-12" db="EMBL/GenBank/DDBJ databases">
        <title>Improved hybrid genome assemblies of Bacteroides xylanisolvens SD CC 1b and Bacteroides xylanisolvens SD CC 2a using Illumina and 454 Sequencing.</title>
        <authorList>
            <person name="Ramaraj T."/>
            <person name="Sundararajan A."/>
            <person name="Mudge J."/>
            <person name="Schilkey F.D."/>
            <person name="Delvecchio V."/>
            <person name="Donlon M."/>
            <person name="Ziemer C."/>
        </authorList>
    </citation>
    <scope>NUCLEOTIDE SEQUENCE [LARGE SCALE GENOMIC DNA]</scope>
</reference>
<dbReference type="CDD" id="cd03143">
    <property type="entry name" value="A4_beta-galactosidase_middle_domain"/>
    <property type="match status" value="1"/>
</dbReference>
<comment type="caution">
    <text evidence="15">The sequence shown here is derived from an EMBL/GenBank/DDBJ whole genome shotgun (WGS) entry which is preliminary data.</text>
</comment>
<keyword evidence="11" id="KW-0732">Signal</keyword>
<evidence type="ECO:0000256" key="9">
    <source>
        <dbReference type="PIRSR" id="PIRSR001084-1"/>
    </source>
</evidence>
<feature type="signal peptide" evidence="11">
    <location>
        <begin position="1"/>
        <end position="25"/>
    </location>
</feature>
<dbReference type="Pfam" id="PF02449">
    <property type="entry name" value="Glyco_hydro_42"/>
    <property type="match status" value="1"/>
</dbReference>
<dbReference type="InterPro" id="IPR013529">
    <property type="entry name" value="Glyco_hydro_42_N"/>
</dbReference>
<comment type="similarity">
    <text evidence="2 8">Belongs to the glycosyl hydrolase 42 family.</text>
</comment>
<keyword evidence="4" id="KW-0479">Metal-binding</keyword>
<feature type="chain" id="PRO_5004880955" description="Beta-galactosidase" evidence="11">
    <location>
        <begin position="26"/>
        <end position="710"/>
    </location>
</feature>
<evidence type="ECO:0000256" key="8">
    <source>
        <dbReference type="PIRNR" id="PIRNR001084"/>
    </source>
</evidence>
<evidence type="ECO:0000256" key="7">
    <source>
        <dbReference type="ARBA" id="ARBA00023295"/>
    </source>
</evidence>
<evidence type="ECO:0000256" key="2">
    <source>
        <dbReference type="ARBA" id="ARBA00005940"/>
    </source>
</evidence>
<dbReference type="InterPro" id="IPR013739">
    <property type="entry name" value="Beta_galactosidase_C"/>
</dbReference>
<dbReference type="EMBL" id="CBXG010000014">
    <property type="protein sequence ID" value="CDM03192.1"/>
    <property type="molecule type" value="Genomic_DNA"/>
</dbReference>
<feature type="active site" description="Proton donor" evidence="9">
    <location>
        <position position="180"/>
    </location>
</feature>
<dbReference type="SUPFAM" id="SSF52317">
    <property type="entry name" value="Class I glutamine amidotransferase-like"/>
    <property type="match status" value="1"/>
</dbReference>
<protein>
    <recommendedName>
        <fullName evidence="3 8">Beta-galactosidase</fullName>
        <shortName evidence="8">Beta-gal</shortName>
        <ecNumber evidence="3 8">3.2.1.23</ecNumber>
    </recommendedName>
</protein>
<feature type="domain" description="Beta-galactosidase C-terminal" evidence="14">
    <location>
        <begin position="662"/>
        <end position="703"/>
    </location>
</feature>
<dbReference type="InterPro" id="IPR003476">
    <property type="entry name" value="Glyco_hydro_42"/>
</dbReference>
<feature type="binding site" evidence="10">
    <location>
        <position position="141"/>
    </location>
    <ligand>
        <name>substrate</name>
    </ligand>
</feature>
<keyword evidence="5 8" id="KW-0378">Hydrolase</keyword>
<dbReference type="Pfam" id="PF08532">
    <property type="entry name" value="Glyco_hydro_42M"/>
    <property type="match status" value="1"/>
</dbReference>
<evidence type="ECO:0000256" key="6">
    <source>
        <dbReference type="ARBA" id="ARBA00022833"/>
    </source>
</evidence>
<dbReference type="SUPFAM" id="SSF51445">
    <property type="entry name" value="(Trans)glycosidases"/>
    <property type="match status" value="1"/>
</dbReference>
<evidence type="ECO:0000256" key="5">
    <source>
        <dbReference type="ARBA" id="ARBA00022801"/>
    </source>
</evidence>
<dbReference type="PANTHER" id="PTHR36447">
    <property type="entry name" value="BETA-GALACTOSIDASE GANA"/>
    <property type="match status" value="1"/>
</dbReference>
<dbReference type="InterPro" id="IPR029062">
    <property type="entry name" value="Class_I_gatase-like"/>
</dbReference>
<evidence type="ECO:0000256" key="3">
    <source>
        <dbReference type="ARBA" id="ARBA00012756"/>
    </source>
</evidence>
<feature type="domain" description="Beta-galactosidase trimerisation" evidence="13">
    <location>
        <begin position="444"/>
        <end position="648"/>
    </location>
</feature>
<dbReference type="GO" id="GO:0046872">
    <property type="term" value="F:metal ion binding"/>
    <property type="evidence" value="ECO:0007669"/>
    <property type="project" value="UniProtKB-KW"/>
</dbReference>
<dbReference type="EC" id="3.2.1.23" evidence="3 8"/>
<evidence type="ECO:0000256" key="1">
    <source>
        <dbReference type="ARBA" id="ARBA00001412"/>
    </source>
</evidence>